<dbReference type="RefSeq" id="XP_004027670.1">
    <property type="nucleotide sequence ID" value="XM_004027621.1"/>
</dbReference>
<sequence>METEINLNQIQQQEEEGFYASYEEYFLDCCRFNDIEETKFCIENGCDITWFDNQINNGLHWATINNQKEIVSYLIETLKVDANIQNSLGKTAFDEAAQLNYNEIAQILAKVTKEDMSIYQGLDDVQASDENNEDKEETISNS</sequence>
<dbReference type="InterPro" id="IPR036770">
    <property type="entry name" value="Ankyrin_rpt-contain_sf"/>
</dbReference>
<evidence type="ECO:0000256" key="1">
    <source>
        <dbReference type="SAM" id="MobiDB-lite"/>
    </source>
</evidence>
<dbReference type="GeneID" id="14904401"/>
<accession>G0R2I4</accession>
<feature type="compositionally biased region" description="Acidic residues" evidence="1">
    <location>
        <begin position="126"/>
        <end position="136"/>
    </location>
</feature>
<dbReference type="Gene3D" id="1.25.40.20">
    <property type="entry name" value="Ankyrin repeat-containing domain"/>
    <property type="match status" value="1"/>
</dbReference>
<dbReference type="STRING" id="857967.G0R2I4"/>
<organism evidence="2 3">
    <name type="scientific">Ichthyophthirius multifiliis</name>
    <name type="common">White spot disease agent</name>
    <name type="synonym">Ich</name>
    <dbReference type="NCBI Taxonomy" id="5932"/>
    <lineage>
        <taxon>Eukaryota</taxon>
        <taxon>Sar</taxon>
        <taxon>Alveolata</taxon>
        <taxon>Ciliophora</taxon>
        <taxon>Intramacronucleata</taxon>
        <taxon>Oligohymenophorea</taxon>
        <taxon>Hymenostomatida</taxon>
        <taxon>Ophryoglenina</taxon>
        <taxon>Ichthyophthirius</taxon>
    </lineage>
</organism>
<dbReference type="InParanoid" id="G0R2I4"/>
<feature type="region of interest" description="Disordered" evidence="1">
    <location>
        <begin position="122"/>
        <end position="142"/>
    </location>
</feature>
<reference evidence="2 3" key="1">
    <citation type="submission" date="2011-07" db="EMBL/GenBank/DDBJ databases">
        <authorList>
            <person name="Coyne R."/>
            <person name="Brami D."/>
            <person name="Johnson J."/>
            <person name="Hostetler J."/>
            <person name="Hannick L."/>
            <person name="Clark T."/>
            <person name="Cassidy-Hanley D."/>
            <person name="Inman J."/>
        </authorList>
    </citation>
    <scope>NUCLEOTIDE SEQUENCE [LARGE SCALE GENOMIC DNA]</scope>
    <source>
        <strain evidence="2 3">G5</strain>
    </source>
</reference>
<proteinExistence type="predicted"/>
<gene>
    <name evidence="2" type="ORF">IMG5_178400</name>
</gene>
<dbReference type="OrthoDB" id="284343at2759"/>
<evidence type="ECO:0000313" key="2">
    <source>
        <dbReference type="EMBL" id="EGR28325.1"/>
    </source>
</evidence>
<keyword evidence="3" id="KW-1185">Reference proteome</keyword>
<dbReference type="Pfam" id="PF12796">
    <property type="entry name" value="Ank_2"/>
    <property type="match status" value="1"/>
</dbReference>
<dbReference type="AlphaFoldDB" id="G0R2I4"/>
<dbReference type="eggNOG" id="KOG0504">
    <property type="taxonomic scope" value="Eukaryota"/>
</dbReference>
<evidence type="ECO:0000313" key="3">
    <source>
        <dbReference type="Proteomes" id="UP000008983"/>
    </source>
</evidence>
<dbReference type="SUPFAM" id="SSF48403">
    <property type="entry name" value="Ankyrin repeat"/>
    <property type="match status" value="1"/>
</dbReference>
<evidence type="ECO:0008006" key="4">
    <source>
        <dbReference type="Google" id="ProtNLM"/>
    </source>
</evidence>
<dbReference type="InterPro" id="IPR002110">
    <property type="entry name" value="Ankyrin_rpt"/>
</dbReference>
<dbReference type="Proteomes" id="UP000008983">
    <property type="component" value="Unassembled WGS sequence"/>
</dbReference>
<dbReference type="EMBL" id="GL984263">
    <property type="protein sequence ID" value="EGR28325.1"/>
    <property type="molecule type" value="Genomic_DNA"/>
</dbReference>
<protein>
    <recommendedName>
        <fullName evidence="4">Ankyrin repeat protein</fullName>
    </recommendedName>
</protein>
<name>G0R2I4_ICHMU</name>